<evidence type="ECO:0000313" key="7">
    <source>
        <dbReference type="Proteomes" id="UP000813423"/>
    </source>
</evidence>
<evidence type="ECO:0000256" key="3">
    <source>
        <dbReference type="ARBA" id="ARBA00023163"/>
    </source>
</evidence>
<reference evidence="6" key="1">
    <citation type="submission" date="2021-08" db="EMBL/GenBank/DDBJ databases">
        <title>Global Aspergillus fumigatus from environmental and clinical sources.</title>
        <authorList>
            <person name="Barber A."/>
            <person name="Sae-Ong T."/>
        </authorList>
    </citation>
    <scope>NUCLEOTIDE SEQUENCE</scope>
    <source>
        <strain evidence="6">NRZ-2016-071</strain>
    </source>
</reference>
<dbReference type="PROSITE" id="PS50048">
    <property type="entry name" value="ZN2_CY6_FUNGAL_2"/>
    <property type="match status" value="1"/>
</dbReference>
<evidence type="ECO:0000256" key="4">
    <source>
        <dbReference type="ARBA" id="ARBA00023242"/>
    </source>
</evidence>
<dbReference type="SUPFAM" id="SSF57701">
    <property type="entry name" value="Zn2/Cys6 DNA-binding domain"/>
    <property type="match status" value="1"/>
</dbReference>
<comment type="caution">
    <text evidence="6">The sequence shown here is derived from an EMBL/GenBank/DDBJ whole genome shotgun (WGS) entry which is preliminary data.</text>
</comment>
<sequence>MMDDKHGRYGACDRCRGQKLRCVGAGKPIPNSSSRLLRNEIPCDRCRRAKVECYSVRPAPRRAASNVKEQMIATQAASERSSSLAYHTSGPVVSPPNSLVTAASKPHPNSLSFNHPRSDAVAAPGGLQTRRQSRDTDSLGDMPSMPHEWMAYLHDHKMDDRQGLGMETPPLIESDLNLSRDPAMDSMHEHNMMMELIHQDHQEEWNSGPPELEAYPDPIVPPNPAPLKARKLTSPDCDDDPYGHTRRSSHTPTQPPEPAGRSCIQELAQFNEMLLRDKCSLEDTSARRGYKDSWLSIGRTLHHCQQFFSILKRIKYSRPDSQLSADRARSQWSSLPEGTSLADGAPTDSPQARRSLARGATPCSSSLARSSSTSSAASTSYLGLSTLLSILFCYTYILQAYEDILTSILHAVTRPTPTIPPTLSGLRIDGFQLDGHHTLQLECLLHVSYNLLEKIENILFGSAGPEELSNPVKCGILGDKLSAGLIDALFEHNETNGLLHCQGKREVAAKRLIREIQAALKQLDL</sequence>
<accession>A0A9P8SQB9</accession>
<keyword evidence="4" id="KW-0539">Nucleus</keyword>
<feature type="region of interest" description="Disordered" evidence="5">
    <location>
        <begin position="325"/>
        <end position="371"/>
    </location>
</feature>
<organism evidence="6 7">
    <name type="scientific">Aspergillus fumigatus</name>
    <name type="common">Neosartorya fumigata</name>
    <dbReference type="NCBI Taxonomy" id="746128"/>
    <lineage>
        <taxon>Eukaryota</taxon>
        <taxon>Fungi</taxon>
        <taxon>Dikarya</taxon>
        <taxon>Ascomycota</taxon>
        <taxon>Pezizomycotina</taxon>
        <taxon>Eurotiomycetes</taxon>
        <taxon>Eurotiomycetidae</taxon>
        <taxon>Eurotiales</taxon>
        <taxon>Aspergillaceae</taxon>
        <taxon>Aspergillus</taxon>
        <taxon>Aspergillus subgen. Fumigati</taxon>
    </lineage>
</organism>
<dbReference type="GO" id="GO:0000981">
    <property type="term" value="F:DNA-binding transcription factor activity, RNA polymerase II-specific"/>
    <property type="evidence" value="ECO:0007669"/>
    <property type="project" value="InterPro"/>
</dbReference>
<proteinExistence type="predicted"/>
<protein>
    <submittedName>
        <fullName evidence="6">Uncharacterized protein</fullName>
    </submittedName>
</protein>
<dbReference type="Gene3D" id="4.10.240.10">
    <property type="entry name" value="Zn(2)-C6 fungal-type DNA-binding domain"/>
    <property type="match status" value="1"/>
</dbReference>
<evidence type="ECO:0000256" key="5">
    <source>
        <dbReference type="SAM" id="MobiDB-lite"/>
    </source>
</evidence>
<feature type="compositionally biased region" description="Polar residues" evidence="5">
    <location>
        <begin position="325"/>
        <end position="337"/>
    </location>
</feature>
<dbReference type="GO" id="GO:0003677">
    <property type="term" value="F:DNA binding"/>
    <property type="evidence" value="ECO:0007669"/>
    <property type="project" value="UniProtKB-KW"/>
</dbReference>
<feature type="region of interest" description="Disordered" evidence="5">
    <location>
        <begin position="80"/>
        <end position="142"/>
    </location>
</feature>
<keyword evidence="1" id="KW-0805">Transcription regulation</keyword>
<dbReference type="InterPro" id="IPR036864">
    <property type="entry name" value="Zn2-C6_fun-type_DNA-bd_sf"/>
</dbReference>
<dbReference type="EMBL" id="JAIBSC010000127">
    <property type="protein sequence ID" value="KAH1896160.1"/>
    <property type="molecule type" value="Genomic_DNA"/>
</dbReference>
<keyword evidence="3" id="KW-0804">Transcription</keyword>
<dbReference type="CDD" id="cd00067">
    <property type="entry name" value="GAL4"/>
    <property type="match status" value="1"/>
</dbReference>
<dbReference type="AlphaFoldDB" id="A0A9P8SQB9"/>
<gene>
    <name evidence="6" type="ORF">KXV57_001477</name>
</gene>
<keyword evidence="2" id="KW-0238">DNA-binding</keyword>
<feature type="region of interest" description="Disordered" evidence="5">
    <location>
        <begin position="202"/>
        <end position="260"/>
    </location>
</feature>
<evidence type="ECO:0000313" key="6">
    <source>
        <dbReference type="EMBL" id="KAH1896160.1"/>
    </source>
</evidence>
<name>A0A9P8SQB9_ASPFM</name>
<feature type="compositionally biased region" description="Polar residues" evidence="5">
    <location>
        <begin position="95"/>
        <end position="115"/>
    </location>
</feature>
<dbReference type="GO" id="GO:0008270">
    <property type="term" value="F:zinc ion binding"/>
    <property type="evidence" value="ECO:0007669"/>
    <property type="project" value="InterPro"/>
</dbReference>
<dbReference type="InterPro" id="IPR001138">
    <property type="entry name" value="Zn2Cys6_DnaBD"/>
</dbReference>
<evidence type="ECO:0000256" key="1">
    <source>
        <dbReference type="ARBA" id="ARBA00023015"/>
    </source>
</evidence>
<evidence type="ECO:0000256" key="2">
    <source>
        <dbReference type="ARBA" id="ARBA00023125"/>
    </source>
</evidence>
<dbReference type="Proteomes" id="UP000813423">
    <property type="component" value="Unassembled WGS sequence"/>
</dbReference>